<proteinExistence type="predicted"/>
<evidence type="ECO:0000313" key="1">
    <source>
        <dbReference type="EMBL" id="KWX15756.1"/>
    </source>
</evidence>
<gene>
    <name evidence="1" type="ORF">QR46_0212</name>
</gene>
<dbReference type="EMBL" id="JXTI01000003">
    <property type="protein sequence ID" value="KWX15756.1"/>
    <property type="molecule type" value="Genomic_DNA"/>
</dbReference>
<sequence>MSSSSEQNPFAAYLAHLAAIPLGIYKTGYGFSTDTQISTFSSHPQNTDCGIEITFQSTKSAEPGHFETPFETLHGLKSSEEACSNPQLPATHLTFSSLSSAVHSGDIISRNEASQSCTARSDTTFDDISPDLWRKISRISALLQNVGISMSQVRNSSESSKFMSQLSESNAPSSSFDTSLGSFSTSMRSSELKQIANMLDDVIDASLRSRQSDGAPHSDNRLNRELDELVAQYNSMAAFAISSGAEVPIITTNRL</sequence>
<name>A0A132P0A6_GIAIN</name>
<evidence type="ECO:0000313" key="2">
    <source>
        <dbReference type="Proteomes" id="UP000070089"/>
    </source>
</evidence>
<dbReference type="OrthoDB" id="10257821at2759"/>
<dbReference type="VEuPathDB" id="GiardiaDB:QR46_0212"/>
<dbReference type="AlphaFoldDB" id="A0A132P0A6"/>
<reference evidence="1 2" key="1">
    <citation type="journal article" date="2015" name="Mol. Biochem. Parasitol.">
        <title>Identification of polymorphic genes for use in assemblage B genotyping assays through comparative genomics of multiple assemblage B Giardia duodenalis isolates.</title>
        <authorList>
            <person name="Wielinga C."/>
            <person name="Thompson R.C."/>
            <person name="Monis P."/>
            <person name="Ryan U."/>
        </authorList>
    </citation>
    <scope>NUCLEOTIDE SEQUENCE [LARGE SCALE GENOMIC DNA]</scope>
    <source>
        <strain evidence="1 2">BAH15c1</strain>
    </source>
</reference>
<organism evidence="1 2">
    <name type="scientific">Giardia duodenalis assemblage B</name>
    <dbReference type="NCBI Taxonomy" id="1394984"/>
    <lineage>
        <taxon>Eukaryota</taxon>
        <taxon>Metamonada</taxon>
        <taxon>Diplomonadida</taxon>
        <taxon>Hexamitidae</taxon>
        <taxon>Giardiinae</taxon>
        <taxon>Giardia</taxon>
    </lineage>
</organism>
<comment type="caution">
    <text evidence="1">The sequence shown here is derived from an EMBL/GenBank/DDBJ whole genome shotgun (WGS) entry which is preliminary data.</text>
</comment>
<protein>
    <submittedName>
        <fullName evidence="1">Uncharacterized protein</fullName>
    </submittedName>
</protein>
<accession>A0A132P0A6</accession>
<dbReference type="Proteomes" id="UP000070089">
    <property type="component" value="Unassembled WGS sequence"/>
</dbReference>